<evidence type="ECO:0000256" key="5">
    <source>
        <dbReference type="RuleBase" id="RU361187"/>
    </source>
</evidence>
<comment type="similarity">
    <text evidence="1 5">Belongs to the glycosyl hydrolase 43 family.</text>
</comment>
<evidence type="ECO:0000256" key="4">
    <source>
        <dbReference type="ARBA" id="ARBA00023295"/>
    </source>
</evidence>
<dbReference type="VEuPathDB" id="FungiDB:P174DRAFT_396669"/>
<evidence type="ECO:0000313" key="8">
    <source>
        <dbReference type="EMBL" id="PKX89858.1"/>
    </source>
</evidence>
<dbReference type="Proteomes" id="UP000234474">
    <property type="component" value="Unassembled WGS sequence"/>
</dbReference>
<evidence type="ECO:0000259" key="7">
    <source>
        <dbReference type="Pfam" id="PF17851"/>
    </source>
</evidence>
<dbReference type="GO" id="GO:0004553">
    <property type="term" value="F:hydrolase activity, hydrolyzing O-glycosyl compounds"/>
    <property type="evidence" value="ECO:0007669"/>
    <property type="project" value="InterPro"/>
</dbReference>
<dbReference type="InterPro" id="IPR013320">
    <property type="entry name" value="ConA-like_dom_sf"/>
</dbReference>
<dbReference type="Pfam" id="PF04616">
    <property type="entry name" value="Glyco_hydro_43"/>
    <property type="match status" value="2"/>
</dbReference>
<keyword evidence="3 5" id="KW-0378">Hydrolase</keyword>
<protein>
    <submittedName>
        <fullName evidence="8">Beta-xylosidase</fullName>
    </submittedName>
</protein>
<dbReference type="Pfam" id="PF17851">
    <property type="entry name" value="GH43_C2"/>
    <property type="match status" value="1"/>
</dbReference>
<dbReference type="GeneID" id="36531078"/>
<gene>
    <name evidence="8" type="ORF">P174DRAFT_396669</name>
</gene>
<evidence type="ECO:0000256" key="2">
    <source>
        <dbReference type="ARBA" id="ARBA00022729"/>
    </source>
</evidence>
<dbReference type="GO" id="GO:0005975">
    <property type="term" value="P:carbohydrate metabolic process"/>
    <property type="evidence" value="ECO:0007669"/>
    <property type="project" value="InterPro"/>
</dbReference>
<dbReference type="SUPFAM" id="SSF75005">
    <property type="entry name" value="Arabinanase/levansucrase/invertase"/>
    <property type="match status" value="1"/>
</dbReference>
<evidence type="ECO:0000256" key="1">
    <source>
        <dbReference type="ARBA" id="ARBA00009865"/>
    </source>
</evidence>
<dbReference type="Gene3D" id="2.115.10.20">
    <property type="entry name" value="Glycosyl hydrolase domain, family 43"/>
    <property type="match status" value="2"/>
</dbReference>
<proteinExistence type="inferred from homology"/>
<evidence type="ECO:0000313" key="9">
    <source>
        <dbReference type="Proteomes" id="UP000234474"/>
    </source>
</evidence>
<dbReference type="InterPro" id="IPR023296">
    <property type="entry name" value="Glyco_hydro_beta-prop_sf"/>
</dbReference>
<dbReference type="InterPro" id="IPR041542">
    <property type="entry name" value="GH43_C2"/>
</dbReference>
<dbReference type="InterPro" id="IPR051795">
    <property type="entry name" value="Glycosyl_Hydrlase_43"/>
</dbReference>
<evidence type="ECO:0000256" key="3">
    <source>
        <dbReference type="ARBA" id="ARBA00022801"/>
    </source>
</evidence>
<dbReference type="RefSeq" id="XP_024678453.1">
    <property type="nucleotide sequence ID" value="XM_024823753.1"/>
</dbReference>
<feature type="chain" id="PRO_5014130839" evidence="6">
    <location>
        <begin position="21"/>
        <end position="538"/>
    </location>
</feature>
<dbReference type="OrthoDB" id="2139957at2759"/>
<sequence>MRRFTLSLLAIQSWVLTTLAVRNPIISGWNPDPSILRVGDEYFLATSSFEYWPSTPIYKSKDLANWELFSHAFTKPEQLQLYGTPTGAGYRLIWYISVGAWAPTLSYINGKYYLAAMTRWTYDPVARVWPRVMWVSSRDLKTWSDPIWGDPWGIDPALFQDPVSQKVYLNLMAPNNNKDRIWGIYQCEVDVDSGRCGTDDLHRASIARSLAPNGPWEPAPHNPILFNGAYGYDNLTVQSTGHATIFEAANGDSYAVYLARRKINGSSPLGRETFMSPVNWKDGWPMINGGNPVLLSESFGPAPDQKLPPPRFIDRFNQKTLDPSWYTLRTPYAPIYDLKKGKGGEKSHGIVFQPNVFGLSDRDTPAAILRKQKSLNMTFSAQLLPTMSGLGYGETVGISAYLSELQHQDIGVSGCVNSTGMCIFTQLMKNGTTEYNQVKLNASSIPSDLTLHIRVEPLSYTFGYSLGPDESITWLASLSSSWLAFAPTGWFVFEGASFALFATGTGQPWPPHAPEVGFSQVTESYYDEDIPDYDRWSV</sequence>
<dbReference type="PANTHER" id="PTHR42812:SF16">
    <property type="entry name" value="HYDROLASE, PUTATIVE (AFU_ORTHOLOGUE AFUA_7G06110)-RELATED"/>
    <property type="match status" value="1"/>
</dbReference>
<dbReference type="PANTHER" id="PTHR42812">
    <property type="entry name" value="BETA-XYLOSIDASE"/>
    <property type="match status" value="1"/>
</dbReference>
<dbReference type="Gene3D" id="2.60.120.200">
    <property type="match status" value="1"/>
</dbReference>
<name>A0A2I1BWW4_ASPN1</name>
<feature type="signal peptide" evidence="6">
    <location>
        <begin position="1"/>
        <end position="20"/>
    </location>
</feature>
<evidence type="ECO:0000256" key="6">
    <source>
        <dbReference type="SAM" id="SignalP"/>
    </source>
</evidence>
<keyword evidence="9" id="KW-1185">Reference proteome</keyword>
<reference evidence="9" key="1">
    <citation type="journal article" date="2018" name="Proc. Natl. Acad. Sci. U.S.A.">
        <title>Linking secondary metabolites to gene clusters through genome sequencing of six diverse Aspergillus species.</title>
        <authorList>
            <person name="Kaerboelling I."/>
            <person name="Vesth T.C."/>
            <person name="Frisvad J.C."/>
            <person name="Nybo J.L."/>
            <person name="Theobald S."/>
            <person name="Kuo A."/>
            <person name="Bowyer P."/>
            <person name="Matsuda Y."/>
            <person name="Mondo S."/>
            <person name="Lyhne E.K."/>
            <person name="Kogle M.E."/>
            <person name="Clum A."/>
            <person name="Lipzen A."/>
            <person name="Salamov A."/>
            <person name="Ngan C.Y."/>
            <person name="Daum C."/>
            <person name="Chiniquy J."/>
            <person name="Barry K."/>
            <person name="LaButti K."/>
            <person name="Haridas S."/>
            <person name="Simmons B.A."/>
            <person name="Magnuson J.K."/>
            <person name="Mortensen U.H."/>
            <person name="Larsen T.O."/>
            <person name="Grigoriev I.V."/>
            <person name="Baker S.E."/>
            <person name="Andersen M.R."/>
        </authorList>
    </citation>
    <scope>NUCLEOTIDE SEQUENCE [LARGE SCALE GENOMIC DNA]</scope>
    <source>
        <strain evidence="9">IBT 16806</strain>
    </source>
</reference>
<dbReference type="OMA" id="WGIYQCE"/>
<keyword evidence="2 6" id="KW-0732">Signal</keyword>
<organism evidence="8 9">
    <name type="scientific">Aspergillus novofumigatus (strain IBT 16806)</name>
    <dbReference type="NCBI Taxonomy" id="1392255"/>
    <lineage>
        <taxon>Eukaryota</taxon>
        <taxon>Fungi</taxon>
        <taxon>Dikarya</taxon>
        <taxon>Ascomycota</taxon>
        <taxon>Pezizomycotina</taxon>
        <taxon>Eurotiomycetes</taxon>
        <taxon>Eurotiomycetidae</taxon>
        <taxon>Eurotiales</taxon>
        <taxon>Aspergillaceae</taxon>
        <taxon>Aspergillus</taxon>
        <taxon>Aspergillus subgen. Fumigati</taxon>
    </lineage>
</organism>
<keyword evidence="4 5" id="KW-0326">Glycosidase</keyword>
<comment type="caution">
    <text evidence="8">The sequence shown here is derived from an EMBL/GenBank/DDBJ whole genome shotgun (WGS) entry which is preliminary data.</text>
</comment>
<dbReference type="AlphaFoldDB" id="A0A2I1BWW4"/>
<dbReference type="SUPFAM" id="SSF49899">
    <property type="entry name" value="Concanavalin A-like lectins/glucanases"/>
    <property type="match status" value="1"/>
</dbReference>
<dbReference type="STRING" id="1392255.A0A2I1BWW4"/>
<accession>A0A2I1BWW4</accession>
<dbReference type="EMBL" id="MSZS01000009">
    <property type="protein sequence ID" value="PKX89858.1"/>
    <property type="molecule type" value="Genomic_DNA"/>
</dbReference>
<feature type="domain" description="Beta-xylosidase C-terminal Concanavalin A-like" evidence="7">
    <location>
        <begin position="314"/>
        <end position="507"/>
    </location>
</feature>
<dbReference type="InterPro" id="IPR006710">
    <property type="entry name" value="Glyco_hydro_43"/>
</dbReference>